<dbReference type="WBParaSite" id="OFLC_0000315201-mRNA-1">
    <property type="protein sequence ID" value="OFLC_0000315201-mRNA-1"/>
    <property type="gene ID" value="OFLC_0000315201"/>
</dbReference>
<sequence>MEQRFRYTGIREELESSQHVCRIRRKCEKCLRESESDQESTQKTFDSQKIRKKKRTKKSKDLRSESFLRDPSPSAEDELEKHLDKLRIQVRKEIHTLLYLNNAVVSFHRYLFFNN</sequence>
<name>A0A183H6P1_9BILA</name>
<organism evidence="2">
    <name type="scientific">Onchocerca flexuosa</name>
    <dbReference type="NCBI Taxonomy" id="387005"/>
    <lineage>
        <taxon>Eukaryota</taxon>
        <taxon>Metazoa</taxon>
        <taxon>Ecdysozoa</taxon>
        <taxon>Nematoda</taxon>
        <taxon>Chromadorea</taxon>
        <taxon>Rhabditida</taxon>
        <taxon>Spirurina</taxon>
        <taxon>Spiruromorpha</taxon>
        <taxon>Filarioidea</taxon>
        <taxon>Onchocercidae</taxon>
        <taxon>Onchocerca</taxon>
    </lineage>
</organism>
<dbReference type="STRING" id="387005.A0A183H6P1"/>
<feature type="region of interest" description="Disordered" evidence="1">
    <location>
        <begin position="33"/>
        <end position="76"/>
    </location>
</feature>
<reference evidence="2" key="1">
    <citation type="submission" date="2016-06" db="UniProtKB">
        <authorList>
            <consortium name="WormBaseParasite"/>
        </authorList>
    </citation>
    <scope>IDENTIFICATION</scope>
</reference>
<protein>
    <submittedName>
        <fullName evidence="2">Uncharacterized protein</fullName>
    </submittedName>
</protein>
<dbReference type="AlphaFoldDB" id="A0A183H6P1"/>
<feature type="compositionally biased region" description="Basic and acidic residues" evidence="1">
    <location>
        <begin position="59"/>
        <end position="68"/>
    </location>
</feature>
<accession>A0A183H6P1</accession>
<evidence type="ECO:0000256" key="1">
    <source>
        <dbReference type="SAM" id="MobiDB-lite"/>
    </source>
</evidence>
<proteinExistence type="predicted"/>
<evidence type="ECO:0000313" key="2">
    <source>
        <dbReference type="WBParaSite" id="OFLC_0000315201-mRNA-1"/>
    </source>
</evidence>